<proteinExistence type="predicted"/>
<reference evidence="12" key="1">
    <citation type="submission" date="2025-08" db="UniProtKB">
        <authorList>
            <consortium name="RefSeq"/>
        </authorList>
    </citation>
    <scope>IDENTIFICATION</scope>
</reference>
<name>A0ABM0SDN9_GALVR</name>
<feature type="domain" description="VWFC" evidence="9">
    <location>
        <begin position="875"/>
        <end position="944"/>
    </location>
</feature>
<evidence type="ECO:0000313" key="11">
    <source>
        <dbReference type="Proteomes" id="UP000694923"/>
    </source>
</evidence>
<feature type="domain" description="VWFC" evidence="9">
    <location>
        <begin position="982"/>
        <end position="1049"/>
    </location>
</feature>
<comment type="caution">
    <text evidence="6">Lacks conserved residue(s) required for the propagation of feature annotation.</text>
</comment>
<keyword evidence="4 6" id="KW-1015">Disulfide bond</keyword>
<dbReference type="InterPro" id="IPR014853">
    <property type="entry name" value="VWF/SSPO/ZAN-like_Cys-rich_dom"/>
</dbReference>
<evidence type="ECO:0000313" key="12">
    <source>
        <dbReference type="RefSeq" id="XP_008590980.1"/>
    </source>
</evidence>
<dbReference type="PROSITE" id="PS51233">
    <property type="entry name" value="VWFD"/>
    <property type="match status" value="1"/>
</dbReference>
<dbReference type="InterPro" id="IPR001846">
    <property type="entry name" value="VWF_type-D"/>
</dbReference>
<accession>A0ABM0SDN9</accession>
<keyword evidence="5" id="KW-0325">Glycoprotein</keyword>
<dbReference type="PANTHER" id="PTHR11339:SF406">
    <property type="entry name" value="MUCIN-5AC-LIKE"/>
    <property type="match status" value="1"/>
</dbReference>
<comment type="subcellular location">
    <subcellularLocation>
        <location evidence="1">Secreted</location>
    </subcellularLocation>
</comment>
<evidence type="ECO:0000256" key="6">
    <source>
        <dbReference type="PROSITE-ProRule" id="PRU00039"/>
    </source>
</evidence>
<keyword evidence="11" id="KW-1185">Reference proteome</keyword>
<evidence type="ECO:0000259" key="9">
    <source>
        <dbReference type="PROSITE" id="PS50184"/>
    </source>
</evidence>
<dbReference type="SMART" id="SM00832">
    <property type="entry name" value="C8"/>
    <property type="match status" value="1"/>
</dbReference>
<protein>
    <submittedName>
        <fullName evidence="12">Intestinal mucin-like protein</fullName>
    </submittedName>
</protein>
<keyword evidence="3" id="KW-0677">Repeat</keyword>
<dbReference type="InterPro" id="IPR001007">
    <property type="entry name" value="VWF_dom"/>
</dbReference>
<sequence length="1241" mass="135878">PTATPTHPPITIPTTSPTSTPTPSPATTSTTSPTSTPMPSPVTTSTTSPTDHLYHLTNVHAHAFTSDHLYHLTNGHAHASTNNHPYNLTNVHAHAFTSDHLYHLTNDHPHAPTNNHLYNVTNVHIHAFTSDHVYHLTNGHAHASTNNHPYNLTNVHAHAFTSDHLSHLTNDHPHAPTNNHLYNVTNVHVHAFTSDHVYHLTNGHAHASTNNHPYNLPNVHAHAFTIDHVYHLTNDHPHAPTNNHLYNLTNVHAHAFTSDQLYHLSNGNAHSSTNDHVCHLTNGHLYHLSNSHAYSYTNTHYRPHRSDLHSASSHLLLAVEFASKLCTAWSTSSPMGLLVTLAMYCTTTSSKTPPSSGTTPTMPETTSTSASRVPTPTLSPLVSPSISMSTGQRLTTVSLVICCVLNDTYYGPGELVYNGTFGDTCYYVNCSVNCTFEFHNSSCPSTPSPTPSAPTPSSPSTPTHISPATTKPPACPDFDPPRQENETWSLCDCIIATCKHNNTVEIEEVKCEPPPMPTCSNDLKPVQVMDPDGCCWHWECDCYCTGWGDPHFVTFDGLYYSYQGNCTYVLVEEVTPTVDNFGVYIDNYHCDVNDKVSCPRTIIVRHETQEVLIKTMHMTPMEVQVQVNSQTVALPYEKYGLQVYESGINYVVDIPELGALISYNGLSFSIRLPYHLFGNNTKGQCGTCTNTTVDDCMLPSGEVISNCEVAADQWVVNDPSKPHCTYNSFTTQRPVPTKPGSNKTCTESLLCQLIKDSLFAQCHALVPPQRYYDACVFDSCFVPDSGMECASLQTYAALCAQQGICIDWRKHTQGTCSVTCPSHREYKACGPAQESTCKSTSSQQNSTGLVEGCFCPEGTMNYAPGFDVCVKTCGCVGPDNVPREFGESFEFDCKDCTCLEGGSGIVCQTKNCDQKSLTQCEEDGTYLATEVNPANPCCNITLCKCNTSLCKAEPPVCPLGFQVKSKMVSGRCCPFYWCEPKGVCVHENAEYQPGSPVYSSKCQDCVCTSAVNSSTMLSVITCTHVSCNTSCSPGFELMEVPGECCKKCVQTHCIISRPGSEPTVLKPGDVQSDPTNNCTFFSCVKIHNQLISSVSNISCPDFDPSTCLPGSITFMSNGCCRTCTPRNQTRVPCSTIPVIREISHAGCTKNVTMNYCSGSCGTFAMYSAEAQSLDHRCSCCKEETTSQREVFLSCPHGGLLNYTYTHIESCLCQDTVCEPQWTNEDTSVRARRSSPRRLGRE</sequence>
<dbReference type="Pfam" id="PF00007">
    <property type="entry name" value="Cys_knot"/>
    <property type="match status" value="1"/>
</dbReference>
<dbReference type="SMART" id="SM00214">
    <property type="entry name" value="VWC"/>
    <property type="match status" value="2"/>
</dbReference>
<evidence type="ECO:0000256" key="4">
    <source>
        <dbReference type="ARBA" id="ARBA00023157"/>
    </source>
</evidence>
<evidence type="ECO:0000256" key="3">
    <source>
        <dbReference type="ARBA" id="ARBA00022737"/>
    </source>
</evidence>
<evidence type="ECO:0000256" key="1">
    <source>
        <dbReference type="ARBA" id="ARBA00004613"/>
    </source>
</evidence>
<dbReference type="InterPro" id="IPR050780">
    <property type="entry name" value="Mucin_vWF_Thrombospondin_sf"/>
</dbReference>
<feature type="compositionally biased region" description="Low complexity" evidence="7">
    <location>
        <begin position="12"/>
        <end position="50"/>
    </location>
</feature>
<feature type="disulfide bond" evidence="6">
    <location>
        <begin position="1156"/>
        <end position="1210"/>
    </location>
</feature>
<dbReference type="Pfam" id="PF00094">
    <property type="entry name" value="VWD"/>
    <property type="match status" value="1"/>
</dbReference>
<evidence type="ECO:0000259" key="8">
    <source>
        <dbReference type="PROSITE" id="PS01225"/>
    </source>
</evidence>
<dbReference type="PROSITE" id="PS01208">
    <property type="entry name" value="VWFC_1"/>
    <property type="match status" value="2"/>
</dbReference>
<dbReference type="Gene3D" id="2.10.25.10">
    <property type="entry name" value="Laminin"/>
    <property type="match status" value="1"/>
</dbReference>
<dbReference type="PANTHER" id="PTHR11339">
    <property type="entry name" value="EXTRACELLULAR MATRIX GLYCOPROTEIN RELATED"/>
    <property type="match status" value="1"/>
</dbReference>
<organism evidence="11 12">
    <name type="scientific">Galeopterus variegatus</name>
    <name type="common">Malayan flying lemur</name>
    <name type="synonym">Cynocephalus variegatus</name>
    <dbReference type="NCBI Taxonomy" id="482537"/>
    <lineage>
        <taxon>Eukaryota</taxon>
        <taxon>Metazoa</taxon>
        <taxon>Chordata</taxon>
        <taxon>Craniata</taxon>
        <taxon>Vertebrata</taxon>
        <taxon>Euteleostomi</taxon>
        <taxon>Mammalia</taxon>
        <taxon>Eutheria</taxon>
        <taxon>Euarchontoglires</taxon>
        <taxon>Dermoptera</taxon>
        <taxon>Cynocephalidae</taxon>
        <taxon>Galeopterus</taxon>
    </lineage>
</organism>
<dbReference type="Proteomes" id="UP000694923">
    <property type="component" value="Unplaced"/>
</dbReference>
<dbReference type="SMART" id="SM00041">
    <property type="entry name" value="CT"/>
    <property type="match status" value="1"/>
</dbReference>
<feature type="region of interest" description="Disordered" evidence="7">
    <location>
        <begin position="1"/>
        <end position="51"/>
    </location>
</feature>
<evidence type="ECO:0000256" key="7">
    <source>
        <dbReference type="SAM" id="MobiDB-lite"/>
    </source>
</evidence>
<feature type="disulfide bond" evidence="6">
    <location>
        <begin position="1160"/>
        <end position="1212"/>
    </location>
</feature>
<feature type="compositionally biased region" description="Pro residues" evidence="7">
    <location>
        <begin position="447"/>
        <end position="459"/>
    </location>
</feature>
<feature type="domain" description="VWFD" evidence="10">
    <location>
        <begin position="542"/>
        <end position="725"/>
    </location>
</feature>
<evidence type="ECO:0000256" key="5">
    <source>
        <dbReference type="ARBA" id="ARBA00023180"/>
    </source>
</evidence>
<dbReference type="CDD" id="cd19941">
    <property type="entry name" value="TIL"/>
    <property type="match status" value="1"/>
</dbReference>
<dbReference type="SUPFAM" id="SSF57567">
    <property type="entry name" value="Serine protease inhibitors"/>
    <property type="match status" value="1"/>
</dbReference>
<dbReference type="PROSITE" id="PS01185">
    <property type="entry name" value="CTCK_1"/>
    <property type="match status" value="1"/>
</dbReference>
<feature type="region of interest" description="Disordered" evidence="7">
    <location>
        <begin position="349"/>
        <end position="377"/>
    </location>
</feature>
<evidence type="ECO:0000259" key="10">
    <source>
        <dbReference type="PROSITE" id="PS51233"/>
    </source>
</evidence>
<feature type="compositionally biased region" description="Low complexity" evidence="7">
    <location>
        <begin position="460"/>
        <end position="469"/>
    </location>
</feature>
<dbReference type="InterPro" id="IPR036084">
    <property type="entry name" value="Ser_inhib-like_sf"/>
</dbReference>
<dbReference type="PROSITE" id="PS01225">
    <property type="entry name" value="CTCK_2"/>
    <property type="match status" value="1"/>
</dbReference>
<dbReference type="GeneID" id="103608312"/>
<feature type="non-terminal residue" evidence="12">
    <location>
        <position position="1"/>
    </location>
</feature>
<dbReference type="RefSeq" id="XP_008590980.1">
    <property type="nucleotide sequence ID" value="XM_008592758.1"/>
</dbReference>
<dbReference type="PROSITE" id="PS50184">
    <property type="entry name" value="VWFC_2"/>
    <property type="match status" value="2"/>
</dbReference>
<feature type="compositionally biased region" description="Pro residues" evidence="7">
    <location>
        <begin position="1"/>
        <end position="11"/>
    </location>
</feature>
<feature type="region of interest" description="Disordered" evidence="7">
    <location>
        <begin position="447"/>
        <end position="478"/>
    </location>
</feature>
<keyword evidence="2" id="KW-0964">Secreted</keyword>
<feature type="domain" description="CTCK" evidence="8">
    <location>
        <begin position="1133"/>
        <end position="1218"/>
    </location>
</feature>
<dbReference type="InterPro" id="IPR006208">
    <property type="entry name" value="Glyco_hormone_CN"/>
</dbReference>
<dbReference type="SMART" id="SM00216">
    <property type="entry name" value="VWD"/>
    <property type="match status" value="1"/>
</dbReference>
<dbReference type="Pfam" id="PF08742">
    <property type="entry name" value="C8"/>
    <property type="match status" value="1"/>
</dbReference>
<dbReference type="InterPro" id="IPR006207">
    <property type="entry name" value="Cys_knot_C"/>
</dbReference>
<gene>
    <name evidence="12" type="primary">LOC103608312</name>
</gene>
<dbReference type="SUPFAM" id="SSF57603">
    <property type="entry name" value="FnI-like domain"/>
    <property type="match status" value="1"/>
</dbReference>
<evidence type="ECO:0000256" key="2">
    <source>
        <dbReference type="ARBA" id="ARBA00022525"/>
    </source>
</evidence>